<evidence type="ECO:0000313" key="8">
    <source>
        <dbReference type="EMBL" id="WMD22503.1"/>
    </source>
</evidence>
<dbReference type="InterPro" id="IPR044862">
    <property type="entry name" value="Pro_4_hyd_alph_FE2OG_OXY"/>
</dbReference>
<accession>A0ABY9M7C2</accession>
<keyword evidence="9" id="KW-1185">Reference proteome</keyword>
<dbReference type="InterPro" id="IPR045054">
    <property type="entry name" value="P4HA-like"/>
</dbReference>
<evidence type="ECO:0000256" key="6">
    <source>
        <dbReference type="ARBA" id="ARBA00023004"/>
    </source>
</evidence>
<sequence>MITEKYSIDPDWRNWIDTCLKKGCDKTEVFTRAIKGGGINPDTAFALTYGEQKPRPKNKVWSNIQSNKIQLSDREVNVIFQSIDPEIIVFGNVLSDEECDSLIELSKQKVIRSLVVGADTGNPTLHYSRTSESCSYQRGATSLHTAIEERISQLVNIPVENGEGLQVLNYRSGQEYKAHYDYFTSPKSIELHCKTAGQRTGTFIIYLSDVEAGGQTTFPKLGISVAPKKGNGLFFSYMNEQGDLDDRSFHSGHPVIEGEKWICTKWLRERPYFTP</sequence>
<dbReference type="Gene3D" id="2.60.120.620">
    <property type="entry name" value="q2cbj1_9rhob like domain"/>
    <property type="match status" value="1"/>
</dbReference>
<reference evidence="8 9" key="1">
    <citation type="submission" date="2023-08" db="EMBL/GenBank/DDBJ databases">
        <title>Achromobacter seleniivolatilans sp. nov., isolated from seleniferous soil.</title>
        <authorList>
            <person name="Zhang S."/>
            <person name="Li K."/>
            <person name="Peng J."/>
            <person name="Zhao Q."/>
            <person name="Wang H."/>
            <person name="Guo Y."/>
        </authorList>
    </citation>
    <scope>NUCLEOTIDE SEQUENCE [LARGE SCALE GENOMIC DNA]</scope>
    <source>
        <strain evidence="8 9">R39</strain>
    </source>
</reference>
<evidence type="ECO:0000313" key="9">
    <source>
        <dbReference type="Proteomes" id="UP001234798"/>
    </source>
</evidence>
<comment type="cofactor">
    <cofactor evidence="1">
        <name>L-ascorbate</name>
        <dbReference type="ChEBI" id="CHEBI:38290"/>
    </cofactor>
</comment>
<evidence type="ECO:0000259" key="7">
    <source>
        <dbReference type="PROSITE" id="PS51471"/>
    </source>
</evidence>
<keyword evidence="5" id="KW-0560">Oxidoreductase</keyword>
<evidence type="ECO:0000256" key="4">
    <source>
        <dbReference type="ARBA" id="ARBA00022964"/>
    </source>
</evidence>
<dbReference type="PROSITE" id="PS51471">
    <property type="entry name" value="FE2OG_OXY"/>
    <property type="match status" value="1"/>
</dbReference>
<proteinExistence type="predicted"/>
<gene>
    <name evidence="8" type="ORF">RAS12_09030</name>
</gene>
<dbReference type="InterPro" id="IPR005123">
    <property type="entry name" value="Oxoglu/Fe-dep_dioxygenase_dom"/>
</dbReference>
<keyword evidence="6" id="KW-0408">Iron</keyword>
<dbReference type="PANTHER" id="PTHR10869:SF246">
    <property type="entry name" value="TRANSMEMBRANE PROLYL 4-HYDROXYLASE"/>
    <property type="match status" value="1"/>
</dbReference>
<dbReference type="SMART" id="SM00702">
    <property type="entry name" value="P4Hc"/>
    <property type="match status" value="1"/>
</dbReference>
<dbReference type="InterPro" id="IPR006620">
    <property type="entry name" value="Pro_4_hyd_alph"/>
</dbReference>
<keyword evidence="2" id="KW-0479">Metal-binding</keyword>
<dbReference type="RefSeq" id="WP_306947405.1">
    <property type="nucleotide sequence ID" value="NZ_CP132976.1"/>
</dbReference>
<evidence type="ECO:0000256" key="1">
    <source>
        <dbReference type="ARBA" id="ARBA00001961"/>
    </source>
</evidence>
<evidence type="ECO:0000256" key="3">
    <source>
        <dbReference type="ARBA" id="ARBA00022896"/>
    </source>
</evidence>
<evidence type="ECO:0000256" key="2">
    <source>
        <dbReference type="ARBA" id="ARBA00022723"/>
    </source>
</evidence>
<dbReference type="Proteomes" id="UP001234798">
    <property type="component" value="Chromosome"/>
</dbReference>
<protein>
    <submittedName>
        <fullName evidence="8">2OG-Fe(II) oxygenase</fullName>
    </submittedName>
</protein>
<feature type="domain" description="Fe2OG dioxygenase" evidence="7">
    <location>
        <begin position="161"/>
        <end position="269"/>
    </location>
</feature>
<name>A0ABY9M7C2_9BURK</name>
<evidence type="ECO:0000256" key="5">
    <source>
        <dbReference type="ARBA" id="ARBA00023002"/>
    </source>
</evidence>
<keyword evidence="4" id="KW-0223">Dioxygenase</keyword>
<dbReference type="EMBL" id="CP132976">
    <property type="protein sequence ID" value="WMD22503.1"/>
    <property type="molecule type" value="Genomic_DNA"/>
</dbReference>
<dbReference type="PANTHER" id="PTHR10869">
    <property type="entry name" value="PROLYL 4-HYDROXYLASE ALPHA SUBUNIT"/>
    <property type="match status" value="1"/>
</dbReference>
<organism evidence="8 9">
    <name type="scientific">Achromobacter seleniivolatilans</name>
    <dbReference type="NCBI Taxonomy" id="3047478"/>
    <lineage>
        <taxon>Bacteria</taxon>
        <taxon>Pseudomonadati</taxon>
        <taxon>Pseudomonadota</taxon>
        <taxon>Betaproteobacteria</taxon>
        <taxon>Burkholderiales</taxon>
        <taxon>Alcaligenaceae</taxon>
        <taxon>Achromobacter</taxon>
    </lineage>
</organism>
<dbReference type="Pfam" id="PF13640">
    <property type="entry name" value="2OG-FeII_Oxy_3"/>
    <property type="match status" value="1"/>
</dbReference>
<keyword evidence="3" id="KW-0847">Vitamin C</keyword>